<dbReference type="EMBL" id="PPHD01034196">
    <property type="protein sequence ID" value="POI25452.1"/>
    <property type="molecule type" value="Genomic_DNA"/>
</dbReference>
<dbReference type="Proteomes" id="UP000237246">
    <property type="component" value="Unassembled WGS sequence"/>
</dbReference>
<comment type="caution">
    <text evidence="1">The sequence shown here is derived from an EMBL/GenBank/DDBJ whole genome shotgun (WGS) entry which is preliminary data.</text>
</comment>
<reference evidence="1 2" key="1">
    <citation type="submission" date="2018-01" db="EMBL/GenBank/DDBJ databases">
        <title>Comparison of the Chinese Bamboo Partridge and Red Junglefowl genome sequences highlights the importance of demography in genome evolution.</title>
        <authorList>
            <person name="Tiley G.P."/>
            <person name="Kimball R.T."/>
            <person name="Braun E.L."/>
            <person name="Burleigh J.G."/>
        </authorList>
    </citation>
    <scope>NUCLEOTIDE SEQUENCE [LARGE SCALE GENOMIC DNA]</scope>
    <source>
        <strain evidence="1">RTK389</strain>
        <tissue evidence="1">Blood</tissue>
    </source>
</reference>
<dbReference type="OrthoDB" id="10550458at2759"/>
<evidence type="ECO:0000313" key="2">
    <source>
        <dbReference type="Proteomes" id="UP000237246"/>
    </source>
</evidence>
<dbReference type="AlphaFoldDB" id="A0A2P4SMV5"/>
<evidence type="ECO:0000313" key="1">
    <source>
        <dbReference type="EMBL" id="POI25452.1"/>
    </source>
</evidence>
<name>A0A2P4SMV5_BAMTH</name>
<gene>
    <name evidence="1" type="ORF">CIB84_010797</name>
</gene>
<protein>
    <submittedName>
        <fullName evidence="1">Uncharacterized protein</fullName>
    </submittedName>
</protein>
<sequence length="42" mass="4989">MQKHLVLGLLETSTTLHQRSWFWKVSYFAPGLTNWRTVRKGN</sequence>
<keyword evidence="2" id="KW-1185">Reference proteome</keyword>
<organism evidence="1 2">
    <name type="scientific">Bambusicola thoracicus</name>
    <name type="common">Chinese bamboo-partridge</name>
    <name type="synonym">Perdix thoracica</name>
    <dbReference type="NCBI Taxonomy" id="9083"/>
    <lineage>
        <taxon>Eukaryota</taxon>
        <taxon>Metazoa</taxon>
        <taxon>Chordata</taxon>
        <taxon>Craniata</taxon>
        <taxon>Vertebrata</taxon>
        <taxon>Euteleostomi</taxon>
        <taxon>Archelosauria</taxon>
        <taxon>Archosauria</taxon>
        <taxon>Dinosauria</taxon>
        <taxon>Saurischia</taxon>
        <taxon>Theropoda</taxon>
        <taxon>Coelurosauria</taxon>
        <taxon>Aves</taxon>
        <taxon>Neognathae</taxon>
        <taxon>Galloanserae</taxon>
        <taxon>Galliformes</taxon>
        <taxon>Phasianidae</taxon>
        <taxon>Perdicinae</taxon>
        <taxon>Bambusicola</taxon>
    </lineage>
</organism>
<accession>A0A2P4SMV5</accession>
<proteinExistence type="predicted"/>